<dbReference type="Proteomes" id="UP000286701">
    <property type="component" value="Unassembled WGS sequence"/>
</dbReference>
<keyword evidence="2" id="KW-1185">Reference proteome</keyword>
<evidence type="ECO:0008006" key="3">
    <source>
        <dbReference type="Google" id="ProtNLM"/>
    </source>
</evidence>
<evidence type="ECO:0000313" key="1">
    <source>
        <dbReference type="EMBL" id="RWY46053.1"/>
    </source>
</evidence>
<dbReference type="EMBL" id="SBIW01000031">
    <property type="protein sequence ID" value="RWY46053.1"/>
    <property type="molecule type" value="Genomic_DNA"/>
</dbReference>
<dbReference type="OrthoDB" id="1442826at2"/>
<protein>
    <recommendedName>
        <fullName evidence="3">Transcriptional regulator</fullName>
    </recommendedName>
</protein>
<evidence type="ECO:0000313" key="2">
    <source>
        <dbReference type="Proteomes" id="UP000286701"/>
    </source>
</evidence>
<name>A0A3S3UQU0_9SPHI</name>
<comment type="caution">
    <text evidence="1">The sequence shown here is derived from an EMBL/GenBank/DDBJ whole genome shotgun (WGS) entry which is preliminary data.</text>
</comment>
<dbReference type="RefSeq" id="WP_128536470.1">
    <property type="nucleotide sequence ID" value="NZ_SBIW01000031.1"/>
</dbReference>
<sequence length="106" mass="12066">MTLLKNEVAAFGSLLRKAEKDKSLFATHISLMAALFVFWQRNGFKSPFNVNRKELMAFSKIASVATYHKCMRELDGRGYIKYAPSFHPKTGSLVYWLSPFTSTPII</sequence>
<reference evidence="1 2" key="1">
    <citation type="submission" date="2019-01" db="EMBL/GenBank/DDBJ databases">
        <title>Mucilaginibacter antarcticum sp. nov., isolated from antarctic soil.</title>
        <authorList>
            <person name="Yan Y.-Q."/>
            <person name="Du Z.-J."/>
        </authorList>
    </citation>
    <scope>NUCLEOTIDE SEQUENCE [LARGE SCALE GENOMIC DNA]</scope>
    <source>
        <strain evidence="1 2">F01003</strain>
    </source>
</reference>
<organism evidence="1 2">
    <name type="scientific">Mucilaginibacter gilvus</name>
    <dbReference type="NCBI Taxonomy" id="2305909"/>
    <lineage>
        <taxon>Bacteria</taxon>
        <taxon>Pseudomonadati</taxon>
        <taxon>Bacteroidota</taxon>
        <taxon>Sphingobacteriia</taxon>
        <taxon>Sphingobacteriales</taxon>
        <taxon>Sphingobacteriaceae</taxon>
        <taxon>Mucilaginibacter</taxon>
    </lineage>
</organism>
<dbReference type="AlphaFoldDB" id="A0A3S3UQU0"/>
<gene>
    <name evidence="1" type="ORF">EPL05_23700</name>
</gene>
<accession>A0A3S3UQU0</accession>
<proteinExistence type="predicted"/>